<dbReference type="SUPFAM" id="SSF103486">
    <property type="entry name" value="V-type ATP synthase subunit C"/>
    <property type="match status" value="1"/>
</dbReference>
<evidence type="ECO:0000256" key="1">
    <source>
        <dbReference type="ARBA" id="ARBA00006709"/>
    </source>
</evidence>
<accession>A0A1T4XMP7</accession>
<dbReference type="Pfam" id="PF01992">
    <property type="entry name" value="vATP-synt_AC39"/>
    <property type="match status" value="1"/>
</dbReference>
<dbReference type="PANTHER" id="PTHR38682:SF1">
    <property type="entry name" value="V-TYPE ATP SYNTHASE SUBUNIT C"/>
    <property type="match status" value="1"/>
</dbReference>
<dbReference type="InterPro" id="IPR002843">
    <property type="entry name" value="ATPase_V0-cplx_csu/dsu"/>
</dbReference>
<dbReference type="PANTHER" id="PTHR38682">
    <property type="entry name" value="V-TYPE ATP SYNTHASE SUBUNIT C"/>
    <property type="match status" value="1"/>
</dbReference>
<dbReference type="InterPro" id="IPR050873">
    <property type="entry name" value="V-ATPase_V0D/AC39_subunit"/>
</dbReference>
<gene>
    <name evidence="4" type="ORF">SAMN05443428_110115</name>
</gene>
<dbReference type="Proteomes" id="UP000190105">
    <property type="component" value="Unassembled WGS sequence"/>
</dbReference>
<dbReference type="Gene3D" id="1.20.1690.10">
    <property type="entry name" value="V-type ATP synthase subunit C domain"/>
    <property type="match status" value="2"/>
</dbReference>
<sequence>MDNTIFAQSIARIRSLETKMIDKAKIEAMVESRDFNDCLRFLQDTQYGSYITASNYEEGLKSATIDIYKEMYKICPLREVVDILALRYDSHNIKSLIKGKLAGIDTLYLTVDAGTIPVDRLNIMVKEENFRDMPKTLRYYVEKAFENYKNSQDPQDIDITIDKGIYEYMLEIAESSKMEYLLDIVKLMIDTINIKSFIRINIQERGRDFMQKVLLPKGNLDKDLFLNNITDSLESFANKIMHTDYFKWVKEGLGEYIKKGDLGSIEKYGDNYIIDYLKKAKLVSFGPDPIIAYILARENEIRAIRIILTGKRNDVSPDIIRERLRDVYV</sequence>
<dbReference type="STRING" id="1147123.SAMN05443428_110115"/>
<organism evidence="4 5">
    <name type="scientific">Caloramator quimbayensis</name>
    <dbReference type="NCBI Taxonomy" id="1147123"/>
    <lineage>
        <taxon>Bacteria</taxon>
        <taxon>Bacillati</taxon>
        <taxon>Bacillota</taxon>
        <taxon>Clostridia</taxon>
        <taxon>Eubacteriales</taxon>
        <taxon>Clostridiaceae</taxon>
        <taxon>Caloramator</taxon>
    </lineage>
</organism>
<name>A0A1T4XMP7_9CLOT</name>
<evidence type="ECO:0000256" key="2">
    <source>
        <dbReference type="ARBA" id="ARBA00022448"/>
    </source>
</evidence>
<keyword evidence="2" id="KW-0813">Transport</keyword>
<dbReference type="RefSeq" id="WP_078696640.1">
    <property type="nucleotide sequence ID" value="NZ_FUYH01000010.1"/>
</dbReference>
<reference evidence="5" key="1">
    <citation type="submission" date="2017-02" db="EMBL/GenBank/DDBJ databases">
        <authorList>
            <person name="Varghese N."/>
            <person name="Submissions S."/>
        </authorList>
    </citation>
    <scope>NUCLEOTIDE SEQUENCE [LARGE SCALE GENOMIC DNA]</scope>
    <source>
        <strain evidence="5">USBA 833</strain>
    </source>
</reference>
<dbReference type="InterPro" id="IPR044911">
    <property type="entry name" value="V-type_ATPase_csu/dsu_dom_3"/>
</dbReference>
<dbReference type="GO" id="GO:0046961">
    <property type="term" value="F:proton-transporting ATPase activity, rotational mechanism"/>
    <property type="evidence" value="ECO:0007669"/>
    <property type="project" value="InterPro"/>
</dbReference>
<dbReference type="AlphaFoldDB" id="A0A1T4XMP7"/>
<dbReference type="EMBL" id="FUYH01000010">
    <property type="protein sequence ID" value="SKA90792.1"/>
    <property type="molecule type" value="Genomic_DNA"/>
</dbReference>
<protein>
    <submittedName>
        <fullName evidence="4">V/A-type H+-transporting ATPase subunit C</fullName>
    </submittedName>
</protein>
<evidence type="ECO:0000256" key="3">
    <source>
        <dbReference type="ARBA" id="ARBA00023065"/>
    </source>
</evidence>
<keyword evidence="3" id="KW-0406">Ion transport</keyword>
<proteinExistence type="inferred from homology"/>
<dbReference type="NCBIfam" id="NF002266">
    <property type="entry name" value="PRK01198.1-2"/>
    <property type="match status" value="1"/>
</dbReference>
<dbReference type="InterPro" id="IPR036079">
    <property type="entry name" value="ATPase_csu/dsu_sf"/>
</dbReference>
<evidence type="ECO:0000313" key="4">
    <source>
        <dbReference type="EMBL" id="SKA90792.1"/>
    </source>
</evidence>
<keyword evidence="5" id="KW-1185">Reference proteome</keyword>
<comment type="similarity">
    <text evidence="1">Belongs to the V-ATPase V0D/AC39 subunit family.</text>
</comment>
<dbReference type="Gene3D" id="1.10.132.50">
    <property type="entry name" value="ATP synthase (C/AC39) subunit, domain 3"/>
    <property type="match status" value="1"/>
</dbReference>
<evidence type="ECO:0000313" key="5">
    <source>
        <dbReference type="Proteomes" id="UP000190105"/>
    </source>
</evidence>
<dbReference type="OrthoDB" id="1653at2"/>
<dbReference type="InterPro" id="IPR035067">
    <property type="entry name" value="V-type_ATPase_csu/dsu"/>
</dbReference>